<protein>
    <recommendedName>
        <fullName evidence="1">RNase H type-1 domain-containing protein</fullName>
    </recommendedName>
</protein>
<feature type="domain" description="RNase H type-1" evidence="1">
    <location>
        <begin position="7"/>
        <end position="127"/>
    </location>
</feature>
<dbReference type="InterPro" id="IPR012337">
    <property type="entry name" value="RNaseH-like_sf"/>
</dbReference>
<name>A0A7J8N623_9ROSI</name>
<evidence type="ECO:0000313" key="3">
    <source>
        <dbReference type="Proteomes" id="UP000593572"/>
    </source>
</evidence>
<dbReference type="AlphaFoldDB" id="A0A7J8N623"/>
<dbReference type="GO" id="GO:0003676">
    <property type="term" value="F:nucleic acid binding"/>
    <property type="evidence" value="ECO:0007669"/>
    <property type="project" value="InterPro"/>
</dbReference>
<dbReference type="CDD" id="cd06222">
    <property type="entry name" value="RNase_H_like"/>
    <property type="match status" value="1"/>
</dbReference>
<gene>
    <name evidence="2" type="ORF">Golob_002798</name>
</gene>
<accession>A0A7J8N623</accession>
<dbReference type="InterPro" id="IPR053151">
    <property type="entry name" value="RNase_H-like"/>
</dbReference>
<reference evidence="2 3" key="1">
    <citation type="journal article" date="2019" name="Genome Biol. Evol.">
        <title>Insights into the evolution of the New World diploid cottons (Gossypium, subgenus Houzingenia) based on genome sequencing.</title>
        <authorList>
            <person name="Grover C.E."/>
            <person name="Arick M.A. 2nd"/>
            <person name="Thrash A."/>
            <person name="Conover J.L."/>
            <person name="Sanders W.S."/>
            <person name="Peterson D.G."/>
            <person name="Frelichowski J.E."/>
            <person name="Scheffler J.A."/>
            <person name="Scheffler B.E."/>
            <person name="Wendel J.F."/>
        </authorList>
    </citation>
    <scope>NUCLEOTIDE SEQUENCE [LARGE SCALE GENOMIC DNA]</scope>
    <source>
        <strain evidence="2">157</strain>
        <tissue evidence="2">Leaf</tissue>
    </source>
</reference>
<dbReference type="InterPro" id="IPR002156">
    <property type="entry name" value="RNaseH_domain"/>
</dbReference>
<dbReference type="Pfam" id="PF13456">
    <property type="entry name" value="RVT_3"/>
    <property type="match status" value="1"/>
</dbReference>
<dbReference type="Proteomes" id="UP000593572">
    <property type="component" value="Unassembled WGS sequence"/>
</dbReference>
<dbReference type="Gene3D" id="3.30.420.10">
    <property type="entry name" value="Ribonuclease H-like superfamily/Ribonuclease H"/>
    <property type="match status" value="1"/>
</dbReference>
<dbReference type="SUPFAM" id="SSF53098">
    <property type="entry name" value="Ribonuclease H-like"/>
    <property type="match status" value="1"/>
</dbReference>
<comment type="caution">
    <text evidence="2">The sequence shown here is derived from an EMBL/GenBank/DDBJ whole genome shotgun (WGS) entry which is preliminary data.</text>
</comment>
<evidence type="ECO:0000313" key="2">
    <source>
        <dbReference type="EMBL" id="MBA0572457.1"/>
    </source>
</evidence>
<dbReference type="InterPro" id="IPR044730">
    <property type="entry name" value="RNase_H-like_dom_plant"/>
</dbReference>
<dbReference type="PANTHER" id="PTHR47723">
    <property type="entry name" value="OS05G0353850 PROTEIN"/>
    <property type="match status" value="1"/>
</dbReference>
<proteinExistence type="predicted"/>
<dbReference type="InterPro" id="IPR036397">
    <property type="entry name" value="RNaseH_sf"/>
</dbReference>
<dbReference type="EMBL" id="JABEZX010000012">
    <property type="protein sequence ID" value="MBA0572457.1"/>
    <property type="molecule type" value="Genomic_DNA"/>
</dbReference>
<keyword evidence="3" id="KW-1185">Reference proteome</keyword>
<sequence>MYGFYLNTDGVVQTNIGLSATGGVIRDNMGKWILGYNRFLEKCSVFTAELYGLLDGLTLLQKQGYDRVLIQLDNLEMVKTICDRKLDRSNISLVRRIQQILKHEDKWLVRYTLGENNQVADLLAKLAFVIKEELCLFDYPSSEIQEIIKNYISRGMLTSNVHM</sequence>
<dbReference type="GO" id="GO:0004523">
    <property type="term" value="F:RNA-DNA hybrid ribonuclease activity"/>
    <property type="evidence" value="ECO:0007669"/>
    <property type="project" value="InterPro"/>
</dbReference>
<dbReference type="PANTHER" id="PTHR47723:SF19">
    <property type="entry name" value="POLYNUCLEOTIDYL TRANSFERASE, RIBONUCLEASE H-LIKE SUPERFAMILY PROTEIN"/>
    <property type="match status" value="1"/>
</dbReference>
<evidence type="ECO:0000259" key="1">
    <source>
        <dbReference type="Pfam" id="PF13456"/>
    </source>
</evidence>
<organism evidence="2 3">
    <name type="scientific">Gossypium lobatum</name>
    <dbReference type="NCBI Taxonomy" id="34289"/>
    <lineage>
        <taxon>Eukaryota</taxon>
        <taxon>Viridiplantae</taxon>
        <taxon>Streptophyta</taxon>
        <taxon>Embryophyta</taxon>
        <taxon>Tracheophyta</taxon>
        <taxon>Spermatophyta</taxon>
        <taxon>Magnoliopsida</taxon>
        <taxon>eudicotyledons</taxon>
        <taxon>Gunneridae</taxon>
        <taxon>Pentapetalae</taxon>
        <taxon>rosids</taxon>
        <taxon>malvids</taxon>
        <taxon>Malvales</taxon>
        <taxon>Malvaceae</taxon>
        <taxon>Malvoideae</taxon>
        <taxon>Gossypium</taxon>
    </lineage>
</organism>